<dbReference type="AlphaFoldDB" id="A0A0J1CX81"/>
<accession>A0A0J1CX81</accession>
<name>A0A0J1CX81_ACIBA</name>
<sequence>MTKQPQTLQELVQNVEYFNVDQASPDALPKRIICILKLHSGVQVNGEYLIPEGSPVGDYNPFALTSAIENLKKLGFEIIEPPSEPQVIEGEAVEVGQNLDDPSLKAVEAPKIKSLESHVTVTGAGVNTYDVRHANLHSIEALTSLLKVTKLNTDVSNAANSKLVELINGL</sequence>
<proteinExistence type="predicted"/>
<gene>
    <name evidence="1" type="ORF">T630_2775</name>
</gene>
<organism evidence="1 2">
    <name type="scientific">Acinetobacter baumannii MRSN 3527</name>
    <dbReference type="NCBI Taxonomy" id="1409923"/>
    <lineage>
        <taxon>Bacteria</taxon>
        <taxon>Pseudomonadati</taxon>
        <taxon>Pseudomonadota</taxon>
        <taxon>Gammaproteobacteria</taxon>
        <taxon>Moraxellales</taxon>
        <taxon>Moraxellaceae</taxon>
        <taxon>Acinetobacter</taxon>
        <taxon>Acinetobacter calcoaceticus/baumannii complex</taxon>
    </lineage>
</organism>
<dbReference type="EMBL" id="JPHZ01000038">
    <property type="protein sequence ID" value="KLT83838.1"/>
    <property type="molecule type" value="Genomic_DNA"/>
</dbReference>
<evidence type="ECO:0000313" key="2">
    <source>
        <dbReference type="Proteomes" id="UP000036122"/>
    </source>
</evidence>
<comment type="caution">
    <text evidence="1">The sequence shown here is derived from an EMBL/GenBank/DDBJ whole genome shotgun (WGS) entry which is preliminary data.</text>
</comment>
<evidence type="ECO:0000313" key="1">
    <source>
        <dbReference type="EMBL" id="KLT83838.1"/>
    </source>
</evidence>
<dbReference type="Proteomes" id="UP000036122">
    <property type="component" value="Unassembled WGS sequence"/>
</dbReference>
<dbReference type="PATRIC" id="fig|1409923.3.peg.3672"/>
<reference evidence="1 2" key="1">
    <citation type="submission" date="2014-07" db="EMBL/GenBank/DDBJ databases">
        <authorList>
            <person name="Harkins D.M."/>
            <person name="Lesho E."/>
            <person name="Waterman P.E."/>
            <person name="Chan A."/>
            <person name="Fouts D.E."/>
        </authorList>
    </citation>
    <scope>NUCLEOTIDE SEQUENCE [LARGE SCALE GENOMIC DNA]</scope>
    <source>
        <strain evidence="1 2">MRSN 3527</strain>
    </source>
</reference>
<dbReference type="RefSeq" id="WP_000166323.1">
    <property type="nucleotide sequence ID" value="NZ_JPHZ01000038.1"/>
</dbReference>
<protein>
    <submittedName>
        <fullName evidence="1">Uncharacterized protein</fullName>
    </submittedName>
</protein>